<organism evidence="3 4">
    <name type="scientific">Subtercola boreus</name>
    <dbReference type="NCBI Taxonomy" id="120213"/>
    <lineage>
        <taxon>Bacteria</taxon>
        <taxon>Bacillati</taxon>
        <taxon>Actinomycetota</taxon>
        <taxon>Actinomycetes</taxon>
        <taxon>Micrococcales</taxon>
        <taxon>Microbacteriaceae</taxon>
        <taxon>Subtercola</taxon>
    </lineage>
</organism>
<dbReference type="InterPro" id="IPR011009">
    <property type="entry name" value="Kinase-like_dom_sf"/>
</dbReference>
<dbReference type="PANTHER" id="PTHR21064:SF6">
    <property type="entry name" value="AMINOGLYCOSIDE PHOSPHOTRANSFERASE DOMAIN-CONTAINING PROTEIN"/>
    <property type="match status" value="1"/>
</dbReference>
<dbReference type="InterPro" id="IPR050249">
    <property type="entry name" value="Pseudomonas-type_ThrB"/>
</dbReference>
<dbReference type="PANTHER" id="PTHR21064">
    <property type="entry name" value="AMINOGLYCOSIDE PHOSPHOTRANSFERASE DOMAIN-CONTAINING PROTEIN-RELATED"/>
    <property type="match status" value="1"/>
</dbReference>
<reference evidence="3 4" key="1">
    <citation type="submission" date="2017-04" db="EMBL/GenBank/DDBJ databases">
        <title>Comparative genome analysis of Subtercola boreus.</title>
        <authorList>
            <person name="Cho Y.-J."/>
            <person name="Cho A."/>
            <person name="Kim O.-S."/>
            <person name="Lee J.-I."/>
        </authorList>
    </citation>
    <scope>NUCLEOTIDE SEQUENCE [LARGE SCALE GENOMIC DNA]</scope>
    <source>
        <strain evidence="3 4">P27444</strain>
    </source>
</reference>
<dbReference type="Pfam" id="PF01636">
    <property type="entry name" value="APH"/>
    <property type="match status" value="1"/>
</dbReference>
<comment type="caution">
    <text evidence="3">The sequence shown here is derived from an EMBL/GenBank/DDBJ whole genome shotgun (WGS) entry which is preliminary data.</text>
</comment>
<evidence type="ECO:0000256" key="1">
    <source>
        <dbReference type="ARBA" id="ARBA00038240"/>
    </source>
</evidence>
<name>A0A3E0VDG2_9MICO</name>
<dbReference type="Gene3D" id="3.90.1200.10">
    <property type="match status" value="1"/>
</dbReference>
<comment type="similarity">
    <text evidence="1">Belongs to the pseudomonas-type ThrB family.</text>
</comment>
<evidence type="ECO:0000259" key="2">
    <source>
        <dbReference type="Pfam" id="PF01636"/>
    </source>
</evidence>
<dbReference type="InterPro" id="IPR002575">
    <property type="entry name" value="Aminoglycoside_PTrfase"/>
</dbReference>
<dbReference type="GO" id="GO:0019202">
    <property type="term" value="F:amino acid kinase activity"/>
    <property type="evidence" value="ECO:0007669"/>
    <property type="project" value="TreeGrafter"/>
</dbReference>
<proteinExistence type="inferred from homology"/>
<gene>
    <name evidence="3" type="ORF">B7R21_17515</name>
</gene>
<dbReference type="SUPFAM" id="SSF56112">
    <property type="entry name" value="Protein kinase-like (PK-like)"/>
    <property type="match status" value="1"/>
</dbReference>
<dbReference type="Proteomes" id="UP000256709">
    <property type="component" value="Unassembled WGS sequence"/>
</dbReference>
<accession>A0A3E0VDG2</accession>
<evidence type="ECO:0000313" key="4">
    <source>
        <dbReference type="Proteomes" id="UP000256709"/>
    </source>
</evidence>
<sequence length="392" mass="42015">MHRVGRIHGILLDCYSILYIGDQSAHFLLCAVERKFMTSRDASDGSASDAVDLSTEAVAALVATHYGSAIGELTLLGAESSTVCRAQAIDGSVMAVKIFWDRADSAETIRWQHEVVSRLAESGLPVARPIRAVDGALTAVGEVDGRPVLLQASEWLVGTPLEDAPPTTPLLREVGRTAARLHGALLREKAPAGLPVHDWEITRSRSTIDAAVREIRYASEHRFPTAEGFPSVERLLAVADDVCRLLRDCVEPLLATLPRAVVHHDLHDSNLLVGSLQDPARVVGILDFGDMLESVRISEPIIAAAYAARNSREPLAAVREVLTGWSESVPVTAAESTVVLPLAAARLTANAAVWSSRLGSSRAAYAAARMRGSVRTAELLLHGLDERAPHPA</sequence>
<dbReference type="OrthoDB" id="4616840at2"/>
<dbReference type="AlphaFoldDB" id="A0A3E0VDG2"/>
<evidence type="ECO:0000313" key="3">
    <source>
        <dbReference type="EMBL" id="RFA06917.1"/>
    </source>
</evidence>
<protein>
    <recommendedName>
        <fullName evidence="2">Aminoglycoside phosphotransferase domain-containing protein</fullName>
    </recommendedName>
</protein>
<feature type="domain" description="Aminoglycoside phosphotransferase" evidence="2">
    <location>
        <begin position="93"/>
        <end position="315"/>
    </location>
</feature>
<dbReference type="EMBL" id="NBXA01000034">
    <property type="protein sequence ID" value="RFA06917.1"/>
    <property type="molecule type" value="Genomic_DNA"/>
</dbReference>